<feature type="binding site" evidence="24">
    <location>
        <position position="335"/>
    </location>
    <ligand>
        <name>FAD</name>
        <dbReference type="ChEBI" id="CHEBI:57692"/>
    </ligand>
</feature>
<keyword evidence="30" id="KW-1185">Reference proteome</keyword>
<dbReference type="PRINTS" id="PR00406">
    <property type="entry name" value="CYTB5RDTASE"/>
</dbReference>
<dbReference type="PROSITE" id="PS00191">
    <property type="entry name" value="CYTOCHROME_B5_1"/>
    <property type="match status" value="1"/>
</dbReference>
<dbReference type="InterPro" id="IPR036400">
    <property type="entry name" value="Cyt_B5-like_heme/steroid_sf"/>
</dbReference>
<sequence>METIYTLQDVGEHTSKDDLWIVVHNKVYNVSSYMDNHPGGASILQEVAGTDATAAFEDIGHSDDARDQMAPLLIGILDDALSYESVQAAPVLQTRASTLSRLTTLSLRTLALGSAVYLTLRHYPTGTNPILTNPRILLDSLSRGVSLPAGKSSASFWKGFATAGAASIVVFSAFGVWLQHALEVNKEFTSFPPRRKSSYREKQKEEQESGVLHPKDFRPFTLAKKEKLSPNVYRFTFSLPTPTTLLNLPTGQHISLRAGINGQNVMRSYTPTSNNRDPGVLTLVIKVYPNGLLTNHLASLNPGDSIDIRGPKGAMQYHRSLCDSIGMIAGGTGITPMYQVMRAIVEDPEDMTSVSLIYANQSEEDILLREELEGLVRLGEGRVKVWYVVNKAPEGWKYTEGFVTKGLIEERFGKPESGKKVMLCGPPGMVAAMKGNLAELGYEKPSPVSKATDQVFVF</sequence>
<evidence type="ECO:0000256" key="25">
    <source>
        <dbReference type="RuleBase" id="RU362121"/>
    </source>
</evidence>
<evidence type="ECO:0000256" key="14">
    <source>
        <dbReference type="ARBA" id="ARBA00023004"/>
    </source>
</evidence>
<dbReference type="GO" id="GO:0090524">
    <property type="term" value="F:cytochrome-b5 reductase activity, acting on NADH"/>
    <property type="evidence" value="ECO:0007669"/>
    <property type="project" value="UniProtKB-EC"/>
</dbReference>
<comment type="subcellular location">
    <subcellularLocation>
        <location evidence="2">Mitochondrion outer membrane</location>
        <topology evidence="2">Single-pass membrane protein</topology>
    </subcellularLocation>
</comment>
<feature type="domain" description="FAD-binding FR-type" evidence="28">
    <location>
        <begin position="215"/>
        <end position="318"/>
    </location>
</feature>
<evidence type="ECO:0000256" key="8">
    <source>
        <dbReference type="ARBA" id="ARBA00022692"/>
    </source>
</evidence>
<comment type="subunit">
    <text evidence="19">Monomer. Component of the 2-(3-amino-3-carboxypropyl)histidine synthase complex composed of DPH1, DPH2, DPH3 and a NADH-dependent reductase, predominantly CBR1.</text>
</comment>
<feature type="binding site" evidence="24">
    <location>
        <position position="286"/>
    </location>
    <ligand>
        <name>FAD</name>
        <dbReference type="ChEBI" id="CHEBI:57692"/>
    </ligand>
</feature>
<accession>A0A4S2ML04</accession>
<dbReference type="GO" id="GO:0005741">
    <property type="term" value="C:mitochondrial outer membrane"/>
    <property type="evidence" value="ECO:0007669"/>
    <property type="project" value="UniProtKB-SubCell"/>
</dbReference>
<dbReference type="Gene3D" id="3.40.50.80">
    <property type="entry name" value="Nucleotide-binding domain of ferredoxin-NADP reductase (FNR) module"/>
    <property type="match status" value="1"/>
</dbReference>
<evidence type="ECO:0000313" key="29">
    <source>
        <dbReference type="EMBL" id="TGZ77670.1"/>
    </source>
</evidence>
<dbReference type="Gene3D" id="3.10.120.10">
    <property type="entry name" value="Cytochrome b5-like heme/steroid binding domain"/>
    <property type="match status" value="1"/>
</dbReference>
<comment type="similarity">
    <text evidence="4">Belongs to the flavoprotein pyridine nucleotide cytochrome reductase family.</text>
</comment>
<feature type="domain" description="Cytochrome b5 heme-binding" evidence="27">
    <location>
        <begin position="2"/>
        <end position="78"/>
    </location>
</feature>
<evidence type="ECO:0000256" key="7">
    <source>
        <dbReference type="ARBA" id="ARBA00022630"/>
    </source>
</evidence>
<dbReference type="InterPro" id="IPR039261">
    <property type="entry name" value="FNR_nucleotide-bd"/>
</dbReference>
<dbReference type="FunFam" id="2.40.30.10:FF:000032">
    <property type="entry name" value="NADH-cytochrome b5 reductase"/>
    <property type="match status" value="1"/>
</dbReference>
<dbReference type="InterPro" id="IPR001433">
    <property type="entry name" value="OxRdtase_FAD/NAD-bd"/>
</dbReference>
<dbReference type="Pfam" id="PF00175">
    <property type="entry name" value="NAD_binding_1"/>
    <property type="match status" value="1"/>
</dbReference>
<dbReference type="InterPro" id="IPR001834">
    <property type="entry name" value="CBR-like"/>
</dbReference>
<organism evidence="29 30">
    <name type="scientific">Ascodesmis nigricans</name>
    <dbReference type="NCBI Taxonomy" id="341454"/>
    <lineage>
        <taxon>Eukaryota</taxon>
        <taxon>Fungi</taxon>
        <taxon>Dikarya</taxon>
        <taxon>Ascomycota</taxon>
        <taxon>Pezizomycotina</taxon>
        <taxon>Pezizomycetes</taxon>
        <taxon>Pezizales</taxon>
        <taxon>Ascodesmidaceae</taxon>
        <taxon>Ascodesmis</taxon>
    </lineage>
</organism>
<keyword evidence="17" id="KW-0472">Membrane</keyword>
<feature type="compositionally biased region" description="Basic and acidic residues" evidence="26">
    <location>
        <begin position="198"/>
        <end position="211"/>
    </location>
</feature>
<dbReference type="CDD" id="cd06183">
    <property type="entry name" value="cyt_b5_reduct_like"/>
    <property type="match status" value="1"/>
</dbReference>
<evidence type="ECO:0000256" key="4">
    <source>
        <dbReference type="ARBA" id="ARBA00006105"/>
    </source>
</evidence>
<evidence type="ECO:0000256" key="10">
    <source>
        <dbReference type="ARBA" id="ARBA00022787"/>
    </source>
</evidence>
<dbReference type="EMBL" id="ML220150">
    <property type="protein sequence ID" value="TGZ77670.1"/>
    <property type="molecule type" value="Genomic_DNA"/>
</dbReference>
<evidence type="ECO:0000256" key="12">
    <source>
        <dbReference type="ARBA" id="ARBA00022989"/>
    </source>
</evidence>
<comment type="catalytic activity">
    <reaction evidence="22">
        <text>2 Fe(III)-[cytochrome b5] + NADH = 2 Fe(II)-[cytochrome b5] + NAD(+) + H(+)</text>
        <dbReference type="Rhea" id="RHEA:46680"/>
        <dbReference type="Rhea" id="RHEA-COMP:10438"/>
        <dbReference type="Rhea" id="RHEA-COMP:10439"/>
        <dbReference type="ChEBI" id="CHEBI:15378"/>
        <dbReference type="ChEBI" id="CHEBI:29033"/>
        <dbReference type="ChEBI" id="CHEBI:29034"/>
        <dbReference type="ChEBI" id="CHEBI:57540"/>
        <dbReference type="ChEBI" id="CHEBI:57945"/>
        <dbReference type="EC" id="1.6.2.2"/>
    </reaction>
</comment>
<evidence type="ECO:0000256" key="18">
    <source>
        <dbReference type="ARBA" id="ARBA00037104"/>
    </source>
</evidence>
<evidence type="ECO:0000256" key="6">
    <source>
        <dbReference type="ARBA" id="ARBA00022617"/>
    </source>
</evidence>
<dbReference type="GO" id="GO:0020037">
    <property type="term" value="F:heme binding"/>
    <property type="evidence" value="ECO:0007669"/>
    <property type="project" value="UniProtKB-UniRule"/>
</dbReference>
<dbReference type="Proteomes" id="UP000298138">
    <property type="component" value="Unassembled WGS sequence"/>
</dbReference>
<dbReference type="SUPFAM" id="SSF55856">
    <property type="entry name" value="Cytochrome b5-like heme/steroid binding domain"/>
    <property type="match status" value="1"/>
</dbReference>
<dbReference type="PROSITE" id="PS51384">
    <property type="entry name" value="FAD_FR"/>
    <property type="match status" value="1"/>
</dbReference>
<dbReference type="InterPro" id="IPR001199">
    <property type="entry name" value="Cyt_B5-like_heme/steroid-bd"/>
</dbReference>
<dbReference type="SUPFAM" id="SSF63380">
    <property type="entry name" value="Riboflavin synthase domain-like"/>
    <property type="match status" value="1"/>
</dbReference>
<dbReference type="FunFam" id="3.40.50.80:FF:000019">
    <property type="entry name" value="NADH-cytochrome b5 reductase"/>
    <property type="match status" value="1"/>
</dbReference>
<dbReference type="PRINTS" id="PR00371">
    <property type="entry name" value="FPNCR"/>
</dbReference>
<protein>
    <recommendedName>
        <fullName evidence="20">NADH-cytochrome b5 reductase 1</fullName>
        <ecNumber evidence="5">1.6.2.2</ecNumber>
    </recommendedName>
    <alternativeName>
        <fullName evidence="21">Microsomal cytochrome b reductase</fullName>
    </alternativeName>
</protein>
<comment type="catalytic activity">
    <reaction evidence="23">
        <text>2 Fe(3+)-[Dph3] + NADH = 2 Fe(2+)-[Dph3] + NAD(+) + H(+)</text>
        <dbReference type="Rhea" id="RHEA:71231"/>
        <dbReference type="Rhea" id="RHEA-COMP:18002"/>
        <dbReference type="Rhea" id="RHEA-COMP:18003"/>
        <dbReference type="ChEBI" id="CHEBI:15378"/>
        <dbReference type="ChEBI" id="CHEBI:29033"/>
        <dbReference type="ChEBI" id="CHEBI:29034"/>
        <dbReference type="ChEBI" id="CHEBI:57540"/>
        <dbReference type="ChEBI" id="CHEBI:57945"/>
        <dbReference type="ChEBI" id="CHEBI:83228"/>
    </reaction>
    <physiologicalReaction direction="left-to-right" evidence="23">
        <dbReference type="Rhea" id="RHEA:71232"/>
    </physiologicalReaction>
</comment>
<dbReference type="GO" id="GO:0005783">
    <property type="term" value="C:endoplasmic reticulum"/>
    <property type="evidence" value="ECO:0007669"/>
    <property type="project" value="TreeGrafter"/>
</dbReference>
<evidence type="ECO:0000256" key="5">
    <source>
        <dbReference type="ARBA" id="ARBA00012011"/>
    </source>
</evidence>
<proteinExistence type="inferred from homology"/>
<dbReference type="PROSITE" id="PS50255">
    <property type="entry name" value="CYTOCHROME_B5_2"/>
    <property type="match status" value="1"/>
</dbReference>
<feature type="binding site" evidence="24">
    <location>
        <position position="284"/>
    </location>
    <ligand>
        <name>FAD</name>
        <dbReference type="ChEBI" id="CHEBI:57692"/>
    </ligand>
</feature>
<gene>
    <name evidence="29" type="ORF">EX30DRAFT_323376</name>
</gene>
<dbReference type="OrthoDB" id="432685at2759"/>
<evidence type="ECO:0000256" key="17">
    <source>
        <dbReference type="ARBA" id="ARBA00023136"/>
    </source>
</evidence>
<keyword evidence="15" id="KW-0520">NAD</keyword>
<evidence type="ECO:0000256" key="22">
    <source>
        <dbReference type="ARBA" id="ARBA00047682"/>
    </source>
</evidence>
<dbReference type="PRINTS" id="PR00363">
    <property type="entry name" value="CYTOCHROMEB5"/>
</dbReference>
<dbReference type="EC" id="1.6.2.2" evidence="5"/>
<dbReference type="InterPro" id="IPR017938">
    <property type="entry name" value="Riboflavin_synthase-like_b-brl"/>
</dbReference>
<name>A0A4S2ML04_9PEZI</name>
<dbReference type="SMART" id="SM01117">
    <property type="entry name" value="Cyt-b5"/>
    <property type="match status" value="1"/>
</dbReference>
<dbReference type="InParanoid" id="A0A4S2ML04"/>
<feature type="binding site" evidence="24">
    <location>
        <position position="267"/>
    </location>
    <ligand>
        <name>FAD</name>
        <dbReference type="ChEBI" id="CHEBI:57692"/>
    </ligand>
</feature>
<evidence type="ECO:0000256" key="26">
    <source>
        <dbReference type="SAM" id="MobiDB-lite"/>
    </source>
</evidence>
<dbReference type="PANTHER" id="PTHR19370:SF178">
    <property type="entry name" value="CYTOCHROME-B5 REDUCTASE"/>
    <property type="match status" value="1"/>
</dbReference>
<evidence type="ECO:0000256" key="13">
    <source>
        <dbReference type="ARBA" id="ARBA00023002"/>
    </source>
</evidence>
<feature type="region of interest" description="Disordered" evidence="26">
    <location>
        <begin position="192"/>
        <end position="211"/>
    </location>
</feature>
<evidence type="ECO:0000313" key="30">
    <source>
        <dbReference type="Proteomes" id="UP000298138"/>
    </source>
</evidence>
<dbReference type="Gene3D" id="2.40.30.10">
    <property type="entry name" value="Translation factors"/>
    <property type="match status" value="1"/>
</dbReference>
<keyword evidence="10" id="KW-1000">Mitochondrion outer membrane</keyword>
<dbReference type="InterPro" id="IPR018506">
    <property type="entry name" value="Cyt_B5_heme-BS"/>
</dbReference>
<evidence type="ECO:0000256" key="1">
    <source>
        <dbReference type="ARBA" id="ARBA00001974"/>
    </source>
</evidence>
<keyword evidence="14 25" id="KW-0408">Iron</keyword>
<keyword evidence="16" id="KW-0496">Mitochondrion</keyword>
<keyword evidence="11 24" id="KW-0274">FAD</keyword>
<dbReference type="InterPro" id="IPR001709">
    <property type="entry name" value="Flavoprot_Pyr_Nucl_cyt_Rdtase"/>
</dbReference>
<evidence type="ECO:0000256" key="24">
    <source>
        <dbReference type="PIRSR" id="PIRSR601834-1"/>
    </source>
</evidence>
<evidence type="ECO:0000256" key="19">
    <source>
        <dbReference type="ARBA" id="ARBA00038836"/>
    </source>
</evidence>
<dbReference type="PANTHER" id="PTHR19370">
    <property type="entry name" value="NADH-CYTOCHROME B5 REDUCTASE"/>
    <property type="match status" value="1"/>
</dbReference>
<comment type="cofactor">
    <cofactor evidence="1 24">
        <name>FAD</name>
        <dbReference type="ChEBI" id="CHEBI:57692"/>
    </cofactor>
</comment>
<evidence type="ECO:0000256" key="15">
    <source>
        <dbReference type="ARBA" id="ARBA00023027"/>
    </source>
</evidence>
<dbReference type="InterPro" id="IPR008333">
    <property type="entry name" value="Cbr1-like_FAD-bd_dom"/>
</dbReference>
<keyword evidence="9 25" id="KW-0479">Metal-binding</keyword>
<evidence type="ECO:0000256" key="2">
    <source>
        <dbReference type="ARBA" id="ARBA00004572"/>
    </source>
</evidence>
<evidence type="ECO:0000256" key="23">
    <source>
        <dbReference type="ARBA" id="ARBA00049138"/>
    </source>
</evidence>
<dbReference type="SUPFAM" id="SSF52343">
    <property type="entry name" value="Ferredoxin reductase-like, C-terminal NADP-linked domain"/>
    <property type="match status" value="1"/>
</dbReference>
<evidence type="ECO:0000259" key="27">
    <source>
        <dbReference type="PROSITE" id="PS50255"/>
    </source>
</evidence>
<evidence type="ECO:0000256" key="16">
    <source>
        <dbReference type="ARBA" id="ARBA00023128"/>
    </source>
</evidence>
<dbReference type="AlphaFoldDB" id="A0A4S2ML04"/>
<evidence type="ECO:0000256" key="20">
    <source>
        <dbReference type="ARBA" id="ARBA00039438"/>
    </source>
</evidence>
<evidence type="ECO:0000256" key="21">
    <source>
        <dbReference type="ARBA" id="ARBA00041901"/>
    </source>
</evidence>
<reference evidence="29 30" key="1">
    <citation type="submission" date="2019-04" db="EMBL/GenBank/DDBJ databases">
        <title>Comparative genomics and transcriptomics to analyze fruiting body development in filamentous ascomycetes.</title>
        <authorList>
            <consortium name="DOE Joint Genome Institute"/>
            <person name="Lutkenhaus R."/>
            <person name="Traeger S."/>
            <person name="Breuer J."/>
            <person name="Kuo A."/>
            <person name="Lipzen A."/>
            <person name="Pangilinan J."/>
            <person name="Dilworth D."/>
            <person name="Sandor L."/>
            <person name="Poggeler S."/>
            <person name="Barry K."/>
            <person name="Grigoriev I.V."/>
            <person name="Nowrousian M."/>
        </authorList>
    </citation>
    <scope>NUCLEOTIDE SEQUENCE [LARGE SCALE GENOMIC DNA]</scope>
    <source>
        <strain evidence="29 30">CBS 389.68</strain>
    </source>
</reference>
<comment type="function">
    <text evidence="18">NADH-dependent reductase for DPH3 and cytochrome b5. Required for the first step of diphthamide biosynthesis, a post-translational modification of histidine which occurs in elongation factor 2. DPH1 and DPH2 transfer a 3-amino-3-carboxypropyl (ACP) group from S-adenosyl-L-methionine (SAM) to a histidine residue, the reaction is assisted by a reduction system comprising DPH3 and a NADH-dependent reductase, predominantly CBR1. By reducing DPH3, also involved in the formation of the tRNA wobble base modification mcm5s 2U (5-methoxycarbonylmethyl-2-thiouridine), mediated by the elongator complex. The cytochrome b5/NADH cytochrome b5 reductase electron transfer system supports the catalytic activity of several sterol biosynthetic enzymes.</text>
</comment>
<keyword evidence="7 24" id="KW-0285">Flavoprotein</keyword>
<evidence type="ECO:0000256" key="3">
    <source>
        <dbReference type="ARBA" id="ARBA00005156"/>
    </source>
</evidence>
<keyword evidence="13" id="KW-0560">Oxidoreductase</keyword>
<dbReference type="Pfam" id="PF00173">
    <property type="entry name" value="Cyt-b5"/>
    <property type="match status" value="1"/>
</dbReference>
<dbReference type="STRING" id="341454.A0A4S2ML04"/>
<evidence type="ECO:0000259" key="28">
    <source>
        <dbReference type="PROSITE" id="PS51384"/>
    </source>
</evidence>
<dbReference type="Pfam" id="PF00970">
    <property type="entry name" value="FAD_binding_6"/>
    <property type="match status" value="1"/>
</dbReference>
<dbReference type="GO" id="GO:0046872">
    <property type="term" value="F:metal ion binding"/>
    <property type="evidence" value="ECO:0007669"/>
    <property type="project" value="UniProtKB-UniRule"/>
</dbReference>
<evidence type="ECO:0000256" key="9">
    <source>
        <dbReference type="ARBA" id="ARBA00022723"/>
    </source>
</evidence>
<keyword evidence="6 25" id="KW-0349">Heme</keyword>
<evidence type="ECO:0000256" key="11">
    <source>
        <dbReference type="ARBA" id="ARBA00022827"/>
    </source>
</evidence>
<keyword evidence="12" id="KW-1133">Transmembrane helix</keyword>
<dbReference type="InterPro" id="IPR017927">
    <property type="entry name" value="FAD-bd_FR_type"/>
</dbReference>
<feature type="binding site" evidence="24">
    <location>
        <position position="269"/>
    </location>
    <ligand>
        <name>FAD</name>
        <dbReference type="ChEBI" id="CHEBI:57692"/>
    </ligand>
</feature>
<keyword evidence="8" id="KW-0812">Transmembrane</keyword>
<comment type="pathway">
    <text evidence="3">Protein modification; peptidyl-diphthamide biosynthesis.</text>
</comment>
<comment type="similarity">
    <text evidence="25">Belongs to the cytochrome b5 family.</text>
</comment>